<dbReference type="InterPro" id="IPR007296">
    <property type="entry name" value="DUF403"/>
</dbReference>
<dbReference type="AlphaFoldDB" id="A0A2P7ED91"/>
<organism evidence="2 3">
    <name type="scientific">Synechococcus lacustris str. Tous</name>
    <dbReference type="NCBI Taxonomy" id="1910958"/>
    <lineage>
        <taxon>Bacteria</taxon>
        <taxon>Bacillati</taxon>
        <taxon>Cyanobacteriota</taxon>
        <taxon>Cyanophyceae</taxon>
        <taxon>Synechococcales</taxon>
        <taxon>Synechococcaceae</taxon>
        <taxon>Synechococcus</taxon>
    </lineage>
</organism>
<dbReference type="EMBL" id="PXVC01000046">
    <property type="protein sequence ID" value="PSI01164.1"/>
    <property type="molecule type" value="Genomic_DNA"/>
</dbReference>
<comment type="caution">
    <text evidence="2">The sequence shown here is derived from an EMBL/GenBank/DDBJ whole genome shotgun (WGS) entry which is preliminary data.</text>
</comment>
<name>A0A2P7ED91_9SYNE</name>
<dbReference type="PANTHER" id="PTHR34595:SF7">
    <property type="entry name" value="SLL1039 PROTEIN"/>
    <property type="match status" value="1"/>
</dbReference>
<dbReference type="Proteomes" id="UP000240206">
    <property type="component" value="Unassembled WGS sequence"/>
</dbReference>
<gene>
    <name evidence="2" type="ORF">C7K08_09335</name>
</gene>
<dbReference type="STRING" id="1910958.BTM30_06915"/>
<keyword evidence="3" id="KW-1185">Reference proteome</keyword>
<protein>
    <submittedName>
        <fullName evidence="2">Alpha-E domain-containing protein</fullName>
    </submittedName>
</protein>
<feature type="domain" description="DUF403" evidence="1">
    <location>
        <begin position="1"/>
        <end position="310"/>
    </location>
</feature>
<evidence type="ECO:0000313" key="2">
    <source>
        <dbReference type="EMBL" id="PSI01164.1"/>
    </source>
</evidence>
<dbReference type="Pfam" id="PF04168">
    <property type="entry name" value="Alpha-E"/>
    <property type="match status" value="1"/>
</dbReference>
<accession>A0A2P7ED91</accession>
<dbReference type="PANTHER" id="PTHR34595">
    <property type="entry name" value="BLR5612 PROTEIN"/>
    <property type="match status" value="1"/>
</dbReference>
<sequence>MLSRVAEQLYWIFRYVERAENLARFLDVSMSMALDSPAGGDAVWLPLIEACAESNLFKELHPEGGAAAVEWFLLAQAQNPNAICNCIAIARENARQIREVIPNELFEELNALHLDLQPGESFWQQALPEQLQLIRRGCQQLYGIADSSMRRDISWHFANLGRLIERAEKTARILDVKYFLLLPSPEDVGGALDELQWIALLRSASAYQMYRQHTQQPITPSGVAEFLLLDPDFPRSVRYCLNGIAEAIASIDQQPLLQSGHSLSRSLGRLQATWNYSQVGDVIDQGLHQVIDQLQLQINELHTLLEIRYFTSNQCT</sequence>
<dbReference type="RefSeq" id="WP_106500368.1">
    <property type="nucleotide sequence ID" value="NZ_PXVC01000046.1"/>
</dbReference>
<reference evidence="3" key="1">
    <citation type="submission" date="2018-03" db="EMBL/GenBank/DDBJ databases">
        <title>Ecological and genomic features of two cosmopolitan and abundant freshwater picocyanobacteria.</title>
        <authorList>
            <person name="Cabello-Yeves P.J."/>
            <person name="Picazo A."/>
            <person name="Camacho A."/>
            <person name="Callieri C."/>
            <person name="Rosselli R."/>
            <person name="Roda-Garcia J."/>
            <person name="Coutinho F.H."/>
            <person name="Rodriguez-Valera F."/>
        </authorList>
    </citation>
    <scope>NUCLEOTIDE SEQUENCE [LARGE SCALE GENOMIC DNA]</scope>
    <source>
        <strain evidence="3">Tous</strain>
    </source>
</reference>
<dbReference type="InterPro" id="IPR051680">
    <property type="entry name" value="ATP-dep_Glu-Cys_Ligase-2"/>
</dbReference>
<evidence type="ECO:0000313" key="3">
    <source>
        <dbReference type="Proteomes" id="UP000240206"/>
    </source>
</evidence>
<proteinExistence type="predicted"/>
<evidence type="ECO:0000259" key="1">
    <source>
        <dbReference type="Pfam" id="PF04168"/>
    </source>
</evidence>